<gene>
    <name evidence="1" type="ORF">BN7_1141</name>
</gene>
<sequence length="385" mass="44717">MLRCIIRGAPRCSKLITRRPIIHSYYVIRRVDTGLGKKFQSTSSTEKPIIRSDKTHLEIPKQESFKEGKGIGLIATHDIQHNKPQPPTLEKSSNDQIYKSLSQIPSSQTFILQKYFEYEWIKATKNLKLESSKEILFHIGNGSKVNYETTKDDTKIISRCFINDELFGIANGDTIEEAEFKVAMSVLLEKKDKILNEFWFPISINKLKRTKTGKRTAFSIKYHKFLKSFYQKKLEDDSKLKEFFQYRLKVARSGLNEITAKMKLFNLFKGIIRDTSIKYTVIMAKKHENNEVQVEVECYMNKVLISTGIGTSIKTFTKHAEISAGRRAAINALMKNEDELFDLWLPMVKRLLDSKNKEIKSSSFFIEYVKFLERSENEMNEELNT</sequence>
<accession>K0K9K8</accession>
<proteinExistence type="predicted"/>
<name>K0K9K8_WICCF</name>
<comment type="caution">
    <text evidence="1">The sequence shown here is derived from an EMBL/GenBank/DDBJ whole genome shotgun (WGS) entry which is preliminary data.</text>
</comment>
<dbReference type="InParanoid" id="K0K9K8"/>
<protein>
    <submittedName>
        <fullName evidence="1">Uncharacterized protein</fullName>
    </submittedName>
</protein>
<evidence type="ECO:0000313" key="1">
    <source>
        <dbReference type="EMBL" id="CCH41600.1"/>
    </source>
</evidence>
<organism evidence="1 2">
    <name type="scientific">Wickerhamomyces ciferrii (strain ATCC 14091 / BCRC 22168 / CBS 111 / JCM 3599 / NBRC 0793 / NRRL Y-1031 F-60-10)</name>
    <name type="common">Yeast</name>
    <name type="synonym">Pichia ciferrii</name>
    <dbReference type="NCBI Taxonomy" id="1206466"/>
    <lineage>
        <taxon>Eukaryota</taxon>
        <taxon>Fungi</taxon>
        <taxon>Dikarya</taxon>
        <taxon>Ascomycota</taxon>
        <taxon>Saccharomycotina</taxon>
        <taxon>Saccharomycetes</taxon>
        <taxon>Phaffomycetales</taxon>
        <taxon>Wickerhamomycetaceae</taxon>
        <taxon>Wickerhamomyces</taxon>
    </lineage>
</organism>
<dbReference type="AlphaFoldDB" id="K0K9K8"/>
<evidence type="ECO:0000313" key="2">
    <source>
        <dbReference type="Proteomes" id="UP000009328"/>
    </source>
</evidence>
<dbReference type="HOGENOM" id="CLU_742281_0_0_1"/>
<keyword evidence="2" id="KW-1185">Reference proteome</keyword>
<dbReference type="EMBL" id="CAIF01000025">
    <property type="protein sequence ID" value="CCH41600.1"/>
    <property type="molecule type" value="Genomic_DNA"/>
</dbReference>
<dbReference type="Proteomes" id="UP000009328">
    <property type="component" value="Unassembled WGS sequence"/>
</dbReference>
<reference evidence="1 2" key="1">
    <citation type="journal article" date="2012" name="Eukaryot. Cell">
        <title>Draft genome sequence of Wickerhamomyces ciferrii NRRL Y-1031 F-60-10.</title>
        <authorList>
            <person name="Schneider J."/>
            <person name="Andrea H."/>
            <person name="Blom J."/>
            <person name="Jaenicke S."/>
            <person name="Ruckert C."/>
            <person name="Schorsch C."/>
            <person name="Szczepanowski R."/>
            <person name="Farwick M."/>
            <person name="Goesmann A."/>
            <person name="Puhler A."/>
            <person name="Schaffer S."/>
            <person name="Tauch A."/>
            <person name="Kohler T."/>
            <person name="Brinkrolf K."/>
        </authorList>
    </citation>
    <scope>NUCLEOTIDE SEQUENCE [LARGE SCALE GENOMIC DNA]</scope>
    <source>
        <strain evidence="2">ATCC 14091 / BCRC 22168 / CBS 111 / JCM 3599 / NBRC 0793 / NRRL Y-1031 F-60-10</strain>
    </source>
</reference>
<dbReference type="Gene3D" id="3.30.160.20">
    <property type="match status" value="1"/>
</dbReference>